<dbReference type="AlphaFoldDB" id="A0AA41ZHY2"/>
<dbReference type="Pfam" id="PF21726">
    <property type="entry name" value="DUF6862"/>
    <property type="match status" value="1"/>
</dbReference>
<dbReference type="Proteomes" id="UP001165678">
    <property type="component" value="Unassembled WGS sequence"/>
</dbReference>
<organism evidence="2 3">
    <name type="scientific">Larsenimonas rhizosphaerae</name>
    <dbReference type="NCBI Taxonomy" id="2944682"/>
    <lineage>
        <taxon>Bacteria</taxon>
        <taxon>Pseudomonadati</taxon>
        <taxon>Pseudomonadota</taxon>
        <taxon>Gammaproteobacteria</taxon>
        <taxon>Oceanospirillales</taxon>
        <taxon>Halomonadaceae</taxon>
        <taxon>Larsenimonas</taxon>
    </lineage>
</organism>
<evidence type="ECO:0000259" key="1">
    <source>
        <dbReference type="Pfam" id="PF21726"/>
    </source>
</evidence>
<keyword evidence="3" id="KW-1185">Reference proteome</keyword>
<reference evidence="2" key="1">
    <citation type="submission" date="2022-11" db="EMBL/GenBank/DDBJ databases">
        <title>Larsenimonas rhizosphaerae sp. nov., isolated from a tidal mudflat.</title>
        <authorList>
            <person name="Lee S.D."/>
            <person name="Kim I.S."/>
        </authorList>
    </citation>
    <scope>NUCLEOTIDE SEQUENCE</scope>
    <source>
        <strain evidence="2">GH2-1</strain>
    </source>
</reference>
<feature type="domain" description="DUF6862" evidence="1">
    <location>
        <begin position="15"/>
        <end position="76"/>
    </location>
</feature>
<sequence length="81" mass="9082">MSHPEARRLQAINRLLDDDDTLTEAQRQALEDERLEINTRSQSRDRVLEQACGQGGSANACRYERAQLQVAMGSWKGVPLG</sequence>
<comment type="caution">
    <text evidence="2">The sequence shown here is derived from an EMBL/GenBank/DDBJ whole genome shotgun (WGS) entry which is preliminary data.</text>
</comment>
<evidence type="ECO:0000313" key="3">
    <source>
        <dbReference type="Proteomes" id="UP001165678"/>
    </source>
</evidence>
<dbReference type="InterPro" id="IPR049271">
    <property type="entry name" value="DUF6862"/>
</dbReference>
<protein>
    <recommendedName>
        <fullName evidence="1">DUF6862 domain-containing protein</fullName>
    </recommendedName>
</protein>
<name>A0AA41ZHY2_9GAMM</name>
<gene>
    <name evidence="2" type="ORF">OQ287_11695</name>
</gene>
<accession>A0AA41ZHY2</accession>
<dbReference type="EMBL" id="JAPIVE010000003">
    <property type="protein sequence ID" value="MCX2524905.1"/>
    <property type="molecule type" value="Genomic_DNA"/>
</dbReference>
<proteinExistence type="predicted"/>
<evidence type="ECO:0000313" key="2">
    <source>
        <dbReference type="EMBL" id="MCX2524905.1"/>
    </source>
</evidence>